<dbReference type="OrthoDB" id="7682542at2759"/>
<dbReference type="Pfam" id="PF14223">
    <property type="entry name" value="Retrotran_gag_2"/>
    <property type="match status" value="1"/>
</dbReference>
<evidence type="ECO:0000313" key="2">
    <source>
        <dbReference type="Proteomes" id="UP000036403"/>
    </source>
</evidence>
<organism evidence="1 2">
    <name type="scientific">Lasius niger</name>
    <name type="common">Black garden ant</name>
    <dbReference type="NCBI Taxonomy" id="67767"/>
    <lineage>
        <taxon>Eukaryota</taxon>
        <taxon>Metazoa</taxon>
        <taxon>Ecdysozoa</taxon>
        <taxon>Arthropoda</taxon>
        <taxon>Hexapoda</taxon>
        <taxon>Insecta</taxon>
        <taxon>Pterygota</taxon>
        <taxon>Neoptera</taxon>
        <taxon>Endopterygota</taxon>
        <taxon>Hymenoptera</taxon>
        <taxon>Apocrita</taxon>
        <taxon>Aculeata</taxon>
        <taxon>Formicoidea</taxon>
        <taxon>Formicidae</taxon>
        <taxon>Formicinae</taxon>
        <taxon>Lasius</taxon>
        <taxon>Lasius</taxon>
    </lineage>
</organism>
<keyword evidence="2" id="KW-1185">Reference proteome</keyword>
<dbReference type="EMBL" id="LBMM01013255">
    <property type="protein sequence ID" value="KMQ85739.1"/>
    <property type="molecule type" value="Genomic_DNA"/>
</dbReference>
<sequence length="110" mass="12515">MTGHTVNIEKLNKENFDTWKLQIGAILIKNDHWAYVNGTKPAPELEIAEDNVTNAAEIEAWETADQKARADIILAMSPSELCHIKHCTTSNEVWRKLEEVYHSRGMVNRA</sequence>
<dbReference type="AlphaFoldDB" id="A0A0J7K664"/>
<name>A0A0J7K664_LASNI</name>
<dbReference type="PANTHER" id="PTHR47481:SF7">
    <property type="entry name" value="CCHC-TYPE DOMAIN-CONTAINING PROTEIN"/>
    <property type="match status" value="1"/>
</dbReference>
<dbReference type="PANTHER" id="PTHR47481">
    <property type="match status" value="1"/>
</dbReference>
<dbReference type="STRING" id="67767.A0A0J7K664"/>
<protein>
    <submittedName>
        <fullName evidence="1">Retrovirus-related pol polyprotein from transposon tnt 1-94</fullName>
    </submittedName>
</protein>
<dbReference type="PaxDb" id="67767-A0A0J7K664"/>
<reference evidence="1 2" key="1">
    <citation type="submission" date="2015-04" db="EMBL/GenBank/DDBJ databases">
        <title>Lasius niger genome sequencing.</title>
        <authorList>
            <person name="Konorov E.A."/>
            <person name="Nikitin M.A."/>
            <person name="Kirill M.V."/>
            <person name="Chang P."/>
        </authorList>
    </citation>
    <scope>NUCLEOTIDE SEQUENCE [LARGE SCALE GENOMIC DNA]</scope>
    <source>
        <tissue evidence="1">Whole</tissue>
    </source>
</reference>
<proteinExistence type="predicted"/>
<dbReference type="Proteomes" id="UP000036403">
    <property type="component" value="Unassembled WGS sequence"/>
</dbReference>
<comment type="caution">
    <text evidence="1">The sequence shown here is derived from an EMBL/GenBank/DDBJ whole genome shotgun (WGS) entry which is preliminary data.</text>
</comment>
<accession>A0A0J7K664</accession>
<evidence type="ECO:0000313" key="1">
    <source>
        <dbReference type="EMBL" id="KMQ85739.1"/>
    </source>
</evidence>
<gene>
    <name evidence="1" type="ORF">RF55_15529</name>
</gene>